<accession>A0A934W7F8</accession>
<dbReference type="InterPro" id="IPR011010">
    <property type="entry name" value="DNA_brk_join_enz"/>
</dbReference>
<keyword evidence="5" id="KW-0804">Transcription</keyword>
<dbReference type="Gene3D" id="1.10.443.10">
    <property type="entry name" value="Intergrase catalytic core"/>
    <property type="match status" value="1"/>
</dbReference>
<keyword evidence="2" id="KW-1029">Fimbrium biogenesis</keyword>
<evidence type="ECO:0000256" key="1">
    <source>
        <dbReference type="ARBA" id="ARBA00008857"/>
    </source>
</evidence>
<comment type="similarity">
    <text evidence="1">Belongs to the 'phage' integrase family.</text>
</comment>
<dbReference type="PANTHER" id="PTHR30349:SF62">
    <property type="entry name" value="TYPE 1 FIMBRIAE REGULATORY PROTEIN FIMB-RELATED"/>
    <property type="match status" value="1"/>
</dbReference>
<dbReference type="PROSITE" id="PS51898">
    <property type="entry name" value="TYR_RECOMBINASE"/>
    <property type="match status" value="1"/>
</dbReference>
<dbReference type="InterPro" id="IPR050090">
    <property type="entry name" value="Tyrosine_recombinase_XerCD"/>
</dbReference>
<proteinExistence type="inferred from homology"/>
<evidence type="ECO:0000256" key="7">
    <source>
        <dbReference type="SAM" id="MobiDB-lite"/>
    </source>
</evidence>
<evidence type="ECO:0000256" key="5">
    <source>
        <dbReference type="ARBA" id="ARBA00023163"/>
    </source>
</evidence>
<feature type="domain" description="Tyr recombinase" evidence="8">
    <location>
        <begin position="42"/>
        <end position="218"/>
    </location>
</feature>
<evidence type="ECO:0000256" key="6">
    <source>
        <dbReference type="ARBA" id="ARBA00023172"/>
    </source>
</evidence>
<name>A0A934W7F8_9BURK</name>
<dbReference type="InterPro" id="IPR002104">
    <property type="entry name" value="Integrase_catalytic"/>
</dbReference>
<dbReference type="AlphaFoldDB" id="A0A934W7F8"/>
<dbReference type="InterPro" id="IPR013762">
    <property type="entry name" value="Integrase-like_cat_sf"/>
</dbReference>
<sequence>MSKDSEEPAVDLLGDPLPEMSPPGRQNVKRGRAATVDEHERSHRDFLTEGETARLLTAAKAGRYGARDYCMLLLMYRHGLRVSELTGARRADIDLDAGRIWVKRNKDGLSTNQPLQGDELRALRAYLRMRKDYLPWLFLSSQGGQMTRQNVNYLIQQAGVRASLGHVHPHMLRHTCGHVLANKGTDTRLLQDWLGHRDIRHTAWYTRTSSKRFEGVWQD</sequence>
<dbReference type="Proteomes" id="UP000622890">
    <property type="component" value="Unassembled WGS sequence"/>
</dbReference>
<keyword evidence="6" id="KW-0233">DNA recombination</keyword>
<dbReference type="Pfam" id="PF00589">
    <property type="entry name" value="Phage_integrase"/>
    <property type="match status" value="1"/>
</dbReference>
<dbReference type="EMBL" id="JAEPBG010000003">
    <property type="protein sequence ID" value="MBK4734634.1"/>
    <property type="molecule type" value="Genomic_DNA"/>
</dbReference>
<organism evidence="9 10">
    <name type="scientific">Noviherbaspirillum pedocola</name>
    <dbReference type="NCBI Taxonomy" id="2801341"/>
    <lineage>
        <taxon>Bacteria</taxon>
        <taxon>Pseudomonadati</taxon>
        <taxon>Pseudomonadota</taxon>
        <taxon>Betaproteobacteria</taxon>
        <taxon>Burkholderiales</taxon>
        <taxon>Oxalobacteraceae</taxon>
        <taxon>Noviherbaspirillum</taxon>
    </lineage>
</organism>
<dbReference type="GO" id="GO:0003677">
    <property type="term" value="F:DNA binding"/>
    <property type="evidence" value="ECO:0007669"/>
    <property type="project" value="InterPro"/>
</dbReference>
<evidence type="ECO:0000256" key="3">
    <source>
        <dbReference type="ARBA" id="ARBA00022908"/>
    </source>
</evidence>
<dbReference type="SUPFAM" id="SSF56349">
    <property type="entry name" value="DNA breaking-rejoining enzymes"/>
    <property type="match status" value="1"/>
</dbReference>
<dbReference type="RefSeq" id="WP_200591421.1">
    <property type="nucleotide sequence ID" value="NZ_JAEPBG010000003.1"/>
</dbReference>
<dbReference type="PANTHER" id="PTHR30349">
    <property type="entry name" value="PHAGE INTEGRASE-RELATED"/>
    <property type="match status" value="1"/>
</dbReference>
<evidence type="ECO:0000259" key="8">
    <source>
        <dbReference type="PROSITE" id="PS51898"/>
    </source>
</evidence>
<gene>
    <name evidence="9" type="ORF">JJB74_08470</name>
</gene>
<keyword evidence="3" id="KW-0229">DNA integration</keyword>
<evidence type="ECO:0000256" key="2">
    <source>
        <dbReference type="ARBA" id="ARBA00022558"/>
    </source>
</evidence>
<keyword evidence="10" id="KW-1185">Reference proteome</keyword>
<evidence type="ECO:0000313" key="10">
    <source>
        <dbReference type="Proteomes" id="UP000622890"/>
    </source>
</evidence>
<feature type="region of interest" description="Disordered" evidence="7">
    <location>
        <begin position="1"/>
        <end position="44"/>
    </location>
</feature>
<evidence type="ECO:0000256" key="4">
    <source>
        <dbReference type="ARBA" id="ARBA00023015"/>
    </source>
</evidence>
<protein>
    <submittedName>
        <fullName evidence="9">Tyrosine-type recombinase/integrase</fullName>
    </submittedName>
</protein>
<reference evidence="9" key="1">
    <citation type="submission" date="2021-01" db="EMBL/GenBank/DDBJ databases">
        <title>Genome sequence of strain Noviherbaspirillum sp. DKR-6.</title>
        <authorList>
            <person name="Chaudhary D.K."/>
        </authorList>
    </citation>
    <scope>NUCLEOTIDE SEQUENCE</scope>
    <source>
        <strain evidence="9">DKR-6</strain>
    </source>
</reference>
<evidence type="ECO:0000313" key="9">
    <source>
        <dbReference type="EMBL" id="MBK4734634.1"/>
    </source>
</evidence>
<dbReference type="GO" id="GO:0006310">
    <property type="term" value="P:DNA recombination"/>
    <property type="evidence" value="ECO:0007669"/>
    <property type="project" value="UniProtKB-KW"/>
</dbReference>
<dbReference type="GO" id="GO:0015074">
    <property type="term" value="P:DNA integration"/>
    <property type="evidence" value="ECO:0007669"/>
    <property type="project" value="UniProtKB-KW"/>
</dbReference>
<comment type="caution">
    <text evidence="9">The sequence shown here is derived from an EMBL/GenBank/DDBJ whole genome shotgun (WGS) entry which is preliminary data.</text>
</comment>
<keyword evidence="4" id="KW-0805">Transcription regulation</keyword>
<feature type="compositionally biased region" description="Basic and acidic residues" evidence="7">
    <location>
        <begin position="35"/>
        <end position="44"/>
    </location>
</feature>